<dbReference type="AlphaFoldDB" id="A0A9Q0ZH82"/>
<sequence length="122" mass="13630">MDQATLDNLLIPSPHGMNYSYNVNLVLRFLKAFLHGGISLVSPIQLRKVASLMDLYIAEVAPDPCLKPYKFLALAMALPDSARESYDGIYRATDMYLEVHTGLSEEVKMKICCTLNYEKAIG</sequence>
<dbReference type="InterPro" id="IPR027356">
    <property type="entry name" value="NPH3_dom"/>
</dbReference>
<evidence type="ECO:0000313" key="5">
    <source>
        <dbReference type="Proteomes" id="UP001151532"/>
    </source>
</evidence>
<reference evidence="4" key="2">
    <citation type="journal article" date="2023" name="Int. J. Mol. Sci.">
        <title>De Novo Assembly and Annotation of 11 Diverse Shrub Willow (Salix) Genomes Reveals Novel Gene Organization in Sex-Linked Regions.</title>
        <authorList>
            <person name="Hyden B."/>
            <person name="Feng K."/>
            <person name="Yates T.B."/>
            <person name="Jawdy S."/>
            <person name="Cereghino C."/>
            <person name="Smart L.B."/>
            <person name="Muchero W."/>
        </authorList>
    </citation>
    <scope>NUCLEOTIDE SEQUENCE</scope>
    <source>
        <tissue evidence="4">Shoot tip</tissue>
    </source>
</reference>
<keyword evidence="1" id="KW-0833">Ubl conjugation pathway</keyword>
<accession>A0A9Q0ZH82</accession>
<dbReference type="PROSITE" id="PS51649">
    <property type="entry name" value="NPH3"/>
    <property type="match status" value="1"/>
</dbReference>
<comment type="similarity">
    <text evidence="2">Belongs to the NPH3 family.</text>
</comment>
<protein>
    <submittedName>
        <fullName evidence="4">BTB/POZ DOMAIN-CONTAINING PROTEIN</fullName>
    </submittedName>
</protein>
<dbReference type="Pfam" id="PF03000">
    <property type="entry name" value="NPH3"/>
    <property type="match status" value="1"/>
</dbReference>
<feature type="domain" description="NPH3" evidence="3">
    <location>
        <begin position="1"/>
        <end position="122"/>
    </location>
</feature>
<dbReference type="InterPro" id="IPR043454">
    <property type="entry name" value="NPH3/RPT2-like"/>
</dbReference>
<keyword evidence="5" id="KW-1185">Reference proteome</keyword>
<proteinExistence type="inferred from homology"/>
<dbReference type="Proteomes" id="UP001151532">
    <property type="component" value="Chromosome 17"/>
</dbReference>
<dbReference type="OrthoDB" id="624345at2759"/>
<evidence type="ECO:0000313" key="4">
    <source>
        <dbReference type="EMBL" id="KAJ6734366.1"/>
    </source>
</evidence>
<reference evidence="4" key="1">
    <citation type="submission" date="2022-11" db="EMBL/GenBank/DDBJ databases">
        <authorList>
            <person name="Hyden B.L."/>
            <person name="Feng K."/>
            <person name="Yates T."/>
            <person name="Jawdy S."/>
            <person name="Smart L.B."/>
            <person name="Muchero W."/>
        </authorList>
    </citation>
    <scope>NUCLEOTIDE SEQUENCE</scope>
    <source>
        <tissue evidence="4">Shoot tip</tissue>
    </source>
</reference>
<dbReference type="EMBL" id="JAPFFK010000011">
    <property type="protein sequence ID" value="KAJ6734366.1"/>
    <property type="molecule type" value="Genomic_DNA"/>
</dbReference>
<name>A0A9Q0ZH82_SALPP</name>
<evidence type="ECO:0000259" key="3">
    <source>
        <dbReference type="PROSITE" id="PS51649"/>
    </source>
</evidence>
<gene>
    <name evidence="4" type="ORF">OIU79_001597</name>
</gene>
<dbReference type="PANTHER" id="PTHR32370">
    <property type="entry name" value="OS12G0117600 PROTEIN"/>
    <property type="match status" value="1"/>
</dbReference>
<comment type="caution">
    <text evidence="4">The sequence shown here is derived from an EMBL/GenBank/DDBJ whole genome shotgun (WGS) entry which is preliminary data.</text>
</comment>
<organism evidence="4 5">
    <name type="scientific">Salix purpurea</name>
    <name type="common">Purple osier willow</name>
    <dbReference type="NCBI Taxonomy" id="77065"/>
    <lineage>
        <taxon>Eukaryota</taxon>
        <taxon>Viridiplantae</taxon>
        <taxon>Streptophyta</taxon>
        <taxon>Embryophyta</taxon>
        <taxon>Tracheophyta</taxon>
        <taxon>Spermatophyta</taxon>
        <taxon>Magnoliopsida</taxon>
        <taxon>eudicotyledons</taxon>
        <taxon>Gunneridae</taxon>
        <taxon>Pentapetalae</taxon>
        <taxon>rosids</taxon>
        <taxon>fabids</taxon>
        <taxon>Malpighiales</taxon>
        <taxon>Salicaceae</taxon>
        <taxon>Saliceae</taxon>
        <taxon>Salix</taxon>
    </lineage>
</organism>
<evidence type="ECO:0000256" key="1">
    <source>
        <dbReference type="ARBA" id="ARBA00022786"/>
    </source>
</evidence>
<evidence type="ECO:0000256" key="2">
    <source>
        <dbReference type="PROSITE-ProRule" id="PRU00982"/>
    </source>
</evidence>